<keyword evidence="2" id="KW-1185">Reference proteome</keyword>
<proteinExistence type="predicted"/>
<name>A0ABS6V9E6_9GAMM</name>
<dbReference type="Pfam" id="PF14113">
    <property type="entry name" value="Tae4"/>
    <property type="match status" value="1"/>
</dbReference>
<dbReference type="EMBL" id="JAHVXZ010000001">
    <property type="protein sequence ID" value="MBW1255923.1"/>
    <property type="molecule type" value="Genomic_DNA"/>
</dbReference>
<dbReference type="Proteomes" id="UP001197236">
    <property type="component" value="Unassembled WGS sequence"/>
</dbReference>
<dbReference type="InterPro" id="IPR025562">
    <property type="entry name" value="Tae4"/>
</dbReference>
<evidence type="ECO:0000313" key="1">
    <source>
        <dbReference type="EMBL" id="MBW1255923.1"/>
    </source>
</evidence>
<accession>A0ABS6V9E6</accession>
<evidence type="ECO:0000313" key="2">
    <source>
        <dbReference type="Proteomes" id="UP001197236"/>
    </source>
</evidence>
<protein>
    <submittedName>
        <fullName evidence="1">Type VI secretion system amidase effector protein Tae4</fullName>
    </submittedName>
</protein>
<dbReference type="RefSeq" id="WP_218994489.1">
    <property type="nucleotide sequence ID" value="NZ_JAHVXU010000001.1"/>
</dbReference>
<gene>
    <name evidence="1" type="ORF">KYI95_01680</name>
</gene>
<reference evidence="1 2" key="1">
    <citation type="submission" date="2021-07" db="EMBL/GenBank/DDBJ databases">
        <title>A novel phosphonate cluster across the Pantoea species complex is important for pathogenicity in onion.</title>
        <authorList>
            <person name="Zhao M."/>
            <person name="Stice S."/>
            <person name="Shin G.Y."/>
            <person name="Coutinho T."/>
            <person name="Gitaitis R."/>
            <person name="Kvitko B."/>
            <person name="Dutta B."/>
        </authorList>
    </citation>
    <scope>NUCLEOTIDE SEQUENCE [LARGE SCALE GENOMIC DNA]</scope>
    <source>
        <strain evidence="1 2">BD 382</strain>
    </source>
</reference>
<organism evidence="1 2">
    <name type="scientific">Pantoea allii</name>
    <dbReference type="NCBI Taxonomy" id="574096"/>
    <lineage>
        <taxon>Bacteria</taxon>
        <taxon>Pseudomonadati</taxon>
        <taxon>Pseudomonadota</taxon>
        <taxon>Gammaproteobacteria</taxon>
        <taxon>Enterobacterales</taxon>
        <taxon>Erwiniaceae</taxon>
        <taxon>Pantoea</taxon>
    </lineage>
</organism>
<comment type="caution">
    <text evidence="1">The sequence shown here is derived from an EMBL/GenBank/DDBJ whole genome shotgun (WGS) entry which is preliminary data.</text>
</comment>
<sequence>MTIKFSQLWEAHPEVKGDANPCRKPDGHKAFDDQCAIRIGTALTRCGYDVSRLKVAQCWYHPKEAGHVLRAEELANALKKTAIPGVFSAVKVNPENFEQTLRGQTGIIFF</sequence>